<dbReference type="NCBIfam" id="NF002806">
    <property type="entry name" value="PRK02948.1"/>
    <property type="match status" value="1"/>
</dbReference>
<dbReference type="InterPro" id="IPR002048">
    <property type="entry name" value="EF_hand_dom"/>
</dbReference>
<dbReference type="SUPFAM" id="SSF53383">
    <property type="entry name" value="PLP-dependent transferases"/>
    <property type="match status" value="1"/>
</dbReference>
<dbReference type="GO" id="GO:0005509">
    <property type="term" value="F:calcium ion binding"/>
    <property type="evidence" value="ECO:0007669"/>
    <property type="project" value="InterPro"/>
</dbReference>
<dbReference type="Gene3D" id="1.10.260.50">
    <property type="match status" value="1"/>
</dbReference>
<keyword evidence="7" id="KW-0408">Iron</keyword>
<protein>
    <recommendedName>
        <fullName evidence="3">cysteine desulfurase</fullName>
        <ecNumber evidence="3">2.8.1.7</ecNumber>
    </recommendedName>
</protein>
<comment type="caution">
    <text evidence="12">The sequence shown here is derived from an EMBL/GenBank/DDBJ whole genome shotgun (WGS) entry which is preliminary data.</text>
</comment>
<comment type="cofactor">
    <cofactor evidence="1 10">
        <name>pyridoxal 5'-phosphate</name>
        <dbReference type="ChEBI" id="CHEBI:597326"/>
    </cofactor>
</comment>
<dbReference type="EC" id="2.8.1.7" evidence="3"/>
<evidence type="ECO:0000256" key="10">
    <source>
        <dbReference type="RuleBase" id="RU004504"/>
    </source>
</evidence>
<dbReference type="InterPro" id="IPR015421">
    <property type="entry name" value="PyrdxlP-dep_Trfase_major"/>
</dbReference>
<proteinExistence type="inferred from homology"/>
<dbReference type="AlphaFoldDB" id="A0A2T5RNH7"/>
<evidence type="ECO:0000256" key="2">
    <source>
        <dbReference type="ARBA" id="ARBA00006490"/>
    </source>
</evidence>
<dbReference type="PANTHER" id="PTHR11601:SF34">
    <property type="entry name" value="CYSTEINE DESULFURASE"/>
    <property type="match status" value="1"/>
</dbReference>
<dbReference type="Proteomes" id="UP000244089">
    <property type="component" value="Unassembled WGS sequence"/>
</dbReference>
<dbReference type="InterPro" id="IPR018247">
    <property type="entry name" value="EF_Hand_1_Ca_BS"/>
</dbReference>
<keyword evidence="5" id="KW-0479">Metal-binding</keyword>
<dbReference type="Pfam" id="PF00266">
    <property type="entry name" value="Aminotran_5"/>
    <property type="match status" value="1"/>
</dbReference>
<gene>
    <name evidence="12" type="ORF">C8C76_1052</name>
</gene>
<dbReference type="GO" id="GO:0031071">
    <property type="term" value="F:cysteine desulfurase activity"/>
    <property type="evidence" value="ECO:0007669"/>
    <property type="project" value="UniProtKB-EC"/>
</dbReference>
<organism evidence="12 13">
    <name type="scientific">Halanaerobium saccharolyticum</name>
    <dbReference type="NCBI Taxonomy" id="43595"/>
    <lineage>
        <taxon>Bacteria</taxon>
        <taxon>Bacillati</taxon>
        <taxon>Bacillota</taxon>
        <taxon>Clostridia</taxon>
        <taxon>Halanaerobiales</taxon>
        <taxon>Halanaerobiaceae</taxon>
        <taxon>Halanaerobium</taxon>
    </lineage>
</organism>
<dbReference type="FunFam" id="3.40.640.10:FF:000084">
    <property type="entry name" value="IscS-like cysteine desulfurase"/>
    <property type="match status" value="1"/>
</dbReference>
<dbReference type="RefSeq" id="WP_108138538.1">
    <property type="nucleotide sequence ID" value="NZ_QAXS01000005.1"/>
</dbReference>
<evidence type="ECO:0000313" key="12">
    <source>
        <dbReference type="EMBL" id="PTW01227.1"/>
    </source>
</evidence>
<dbReference type="PIRSF" id="PIRSF005572">
    <property type="entry name" value="NifS"/>
    <property type="match status" value="1"/>
</dbReference>
<dbReference type="InterPro" id="IPR016454">
    <property type="entry name" value="Cysteine_dSase"/>
</dbReference>
<accession>A0A2T5RNH7</accession>
<keyword evidence="4" id="KW-0808">Transferase</keyword>
<feature type="domain" description="EF-hand" evidence="11">
    <location>
        <begin position="110"/>
        <end position="145"/>
    </location>
</feature>
<dbReference type="PROSITE" id="PS50222">
    <property type="entry name" value="EF_HAND_2"/>
    <property type="match status" value="1"/>
</dbReference>
<name>A0A2T5RNH7_9FIRM</name>
<dbReference type="Gene3D" id="3.40.640.10">
    <property type="entry name" value="Type I PLP-dependent aspartate aminotransferase-like (Major domain)"/>
    <property type="match status" value="1"/>
</dbReference>
<dbReference type="OrthoDB" id="9808002at2"/>
<comment type="similarity">
    <text evidence="2">Belongs to the class-V pyridoxal-phosphate-dependent aminotransferase family. NifS/IscS subfamily.</text>
</comment>
<dbReference type="GO" id="GO:0051536">
    <property type="term" value="F:iron-sulfur cluster binding"/>
    <property type="evidence" value="ECO:0007669"/>
    <property type="project" value="UniProtKB-KW"/>
</dbReference>
<evidence type="ECO:0000256" key="6">
    <source>
        <dbReference type="ARBA" id="ARBA00022898"/>
    </source>
</evidence>
<dbReference type="InterPro" id="IPR015424">
    <property type="entry name" value="PyrdxlP-dep_Trfase"/>
</dbReference>
<dbReference type="EMBL" id="QAXS01000005">
    <property type="protein sequence ID" value="PTW01227.1"/>
    <property type="molecule type" value="Genomic_DNA"/>
</dbReference>
<evidence type="ECO:0000256" key="3">
    <source>
        <dbReference type="ARBA" id="ARBA00012239"/>
    </source>
</evidence>
<dbReference type="PROSITE" id="PS00595">
    <property type="entry name" value="AA_TRANSFER_CLASS_5"/>
    <property type="match status" value="1"/>
</dbReference>
<dbReference type="InterPro" id="IPR020578">
    <property type="entry name" value="Aminotrans_V_PyrdxlP_BS"/>
</dbReference>
<evidence type="ECO:0000256" key="7">
    <source>
        <dbReference type="ARBA" id="ARBA00023004"/>
    </source>
</evidence>
<keyword evidence="8" id="KW-0411">Iron-sulfur</keyword>
<evidence type="ECO:0000256" key="1">
    <source>
        <dbReference type="ARBA" id="ARBA00001933"/>
    </source>
</evidence>
<dbReference type="PANTHER" id="PTHR11601">
    <property type="entry name" value="CYSTEINE DESULFURYLASE FAMILY MEMBER"/>
    <property type="match status" value="1"/>
</dbReference>
<comment type="catalytic activity">
    <reaction evidence="9">
        <text>(sulfur carrier)-H + L-cysteine = (sulfur carrier)-SH + L-alanine</text>
        <dbReference type="Rhea" id="RHEA:43892"/>
        <dbReference type="Rhea" id="RHEA-COMP:14737"/>
        <dbReference type="Rhea" id="RHEA-COMP:14739"/>
        <dbReference type="ChEBI" id="CHEBI:29917"/>
        <dbReference type="ChEBI" id="CHEBI:35235"/>
        <dbReference type="ChEBI" id="CHEBI:57972"/>
        <dbReference type="ChEBI" id="CHEBI:64428"/>
        <dbReference type="EC" id="2.8.1.7"/>
    </reaction>
</comment>
<evidence type="ECO:0000256" key="5">
    <source>
        <dbReference type="ARBA" id="ARBA00022723"/>
    </source>
</evidence>
<dbReference type="InterPro" id="IPR015422">
    <property type="entry name" value="PyrdxlP-dep_Trfase_small"/>
</dbReference>
<evidence type="ECO:0000256" key="4">
    <source>
        <dbReference type="ARBA" id="ARBA00022679"/>
    </source>
</evidence>
<keyword evidence="6" id="KW-0663">Pyridoxal phosphate</keyword>
<reference evidence="12 13" key="1">
    <citation type="submission" date="2018-04" db="EMBL/GenBank/DDBJ databases">
        <title>Subsurface microbial communities from deep shales in Ohio and West Virginia, USA.</title>
        <authorList>
            <person name="Wrighton K."/>
        </authorList>
    </citation>
    <scope>NUCLEOTIDE SEQUENCE [LARGE SCALE GENOMIC DNA]</scope>
    <source>
        <strain evidence="12 13">WC1</strain>
    </source>
</reference>
<evidence type="ECO:0000256" key="8">
    <source>
        <dbReference type="ARBA" id="ARBA00023014"/>
    </source>
</evidence>
<sequence length="384" mass="41678">MEEIYFDHAATTPMLEEVIKAMKPFYNQVFANPASSHLQGQKAASALEDARESVADFIGAKKAEEIVFTSGGTEADNLALKGAAMASSKKGKHIITSQIEHHAVLKSCEYLEKHLGFEITYLDVNQNGFVDPAELKEAVREDTVLISIMLANNEIGTIQPIKELASVARENNILFHTDAVQAAGQLKIDVNDLGVDLLSISAHKFNGPKGIGALFVRKGVELIPQVSGGSQERKRRAGTANPAAAVGMARAAEIALKNLKKKSNDLIKLQDYFISQLFSTFDNIKLNGPDSEKRLPANVNIAFKDLDAESILFNLTLNDIAAATGSACASGSLSVSHVLKAINLEKEYLKGAIRFSLGRGNTKEEIDYVVEKLKEIIDRLNSLK</sequence>
<dbReference type="PROSITE" id="PS00018">
    <property type="entry name" value="EF_HAND_1"/>
    <property type="match status" value="1"/>
</dbReference>
<evidence type="ECO:0000313" key="13">
    <source>
        <dbReference type="Proteomes" id="UP000244089"/>
    </source>
</evidence>
<evidence type="ECO:0000256" key="9">
    <source>
        <dbReference type="ARBA" id="ARBA00050776"/>
    </source>
</evidence>
<dbReference type="Gene3D" id="3.90.1150.10">
    <property type="entry name" value="Aspartate Aminotransferase, domain 1"/>
    <property type="match status" value="1"/>
</dbReference>
<evidence type="ECO:0000259" key="11">
    <source>
        <dbReference type="PROSITE" id="PS50222"/>
    </source>
</evidence>
<dbReference type="InterPro" id="IPR000192">
    <property type="entry name" value="Aminotrans_V_dom"/>
</dbReference>